<dbReference type="AlphaFoldDB" id="A0A8H3VDL3"/>
<feature type="signal peptide" evidence="1">
    <location>
        <begin position="1"/>
        <end position="22"/>
    </location>
</feature>
<dbReference type="Proteomes" id="UP000490939">
    <property type="component" value="Unassembled WGS sequence"/>
</dbReference>
<protein>
    <recommendedName>
        <fullName evidence="2">PLL-like beta propeller domain-containing protein</fullName>
    </recommendedName>
</protein>
<evidence type="ECO:0000313" key="3">
    <source>
        <dbReference type="EMBL" id="KAE9965849.1"/>
    </source>
</evidence>
<evidence type="ECO:0000313" key="5">
    <source>
        <dbReference type="Proteomes" id="UP000490939"/>
    </source>
</evidence>
<accession>A0A8H3VDL3</accession>
<dbReference type="Proteomes" id="UP000433883">
    <property type="component" value="Unassembled WGS sequence"/>
</dbReference>
<sequence>MSPSTKTATAFLLLLTAKAITALSTPNAHIAAISWGFPRVDIFGIAPDKSIWHKYDLGSPQGWRPDPGFENMLGTAFHHPSVISWGQNRLDYFHIGKENAAHHKYWDGTQWLPEGKYSERLEGNFSSGLSVTSWSPNRFDIVGRSPSNTYLHKAWTGASWYPSVTEWTDFGGNFSSAPASVSWAPNRLDIFGIDAESGGVKHKYWNGDVWVPQGEEWEDLSGGPFTGDLTVSSWGEGRFDIWAAGENGELNHLFWDGAAYQGWEGMGGKFSTAPAVVHWDTGKIDIVGLFDGKDGDSQYHSKAYGGGSWHPSATGWYDKGGDFAGQPALVVNKGTSKYNRSPHLRYTNPIPDLLYVLGVAKDGVLKLQIWDGHAWQPESNEYWDLGDTQDPYPSNASKAWAVQLDL</sequence>
<dbReference type="InterPro" id="IPR058502">
    <property type="entry name" value="PLL-like_beta-prop"/>
</dbReference>
<dbReference type="Gene3D" id="2.120.10.70">
    <property type="entry name" value="Fucose-specific lectin"/>
    <property type="match status" value="2"/>
</dbReference>
<name>A0A8H3VDL3_VENIN</name>
<dbReference type="EMBL" id="WNWQ01000573">
    <property type="protein sequence ID" value="KAE9965849.1"/>
    <property type="molecule type" value="Genomic_DNA"/>
</dbReference>
<comment type="caution">
    <text evidence="4">The sequence shown here is derived from an EMBL/GenBank/DDBJ whole genome shotgun (WGS) entry which is preliminary data.</text>
</comment>
<keyword evidence="1" id="KW-0732">Signal</keyword>
<proteinExistence type="predicted"/>
<dbReference type="EMBL" id="WNWR01000255">
    <property type="protein sequence ID" value="KAE9986566.1"/>
    <property type="molecule type" value="Genomic_DNA"/>
</dbReference>
<keyword evidence="5" id="KW-1185">Reference proteome</keyword>
<dbReference type="Pfam" id="PF26607">
    <property type="entry name" value="DUF8189"/>
    <property type="match status" value="1"/>
</dbReference>
<dbReference type="SUPFAM" id="SSF89372">
    <property type="entry name" value="Fucose-specific lectin"/>
    <property type="match status" value="2"/>
</dbReference>
<reference evidence="4 5" key="1">
    <citation type="submission" date="2019-07" db="EMBL/GenBank/DDBJ databases">
        <title>Venturia inaequalis Genome Resource.</title>
        <authorList>
            <person name="Lichtner F.J."/>
        </authorList>
    </citation>
    <scope>NUCLEOTIDE SEQUENCE [LARGE SCALE GENOMIC DNA]</scope>
    <source>
        <strain evidence="3">Bline_iso_100314</strain>
        <strain evidence="4 5">DMI_063113</strain>
    </source>
</reference>
<gene>
    <name evidence="3" type="ORF">BLS_007361</name>
    <name evidence="4" type="ORF">EG327_004238</name>
</gene>
<evidence type="ECO:0000259" key="2">
    <source>
        <dbReference type="Pfam" id="PF26607"/>
    </source>
</evidence>
<organism evidence="4 5">
    <name type="scientific">Venturia inaequalis</name>
    <name type="common">Apple scab fungus</name>
    <dbReference type="NCBI Taxonomy" id="5025"/>
    <lineage>
        <taxon>Eukaryota</taxon>
        <taxon>Fungi</taxon>
        <taxon>Dikarya</taxon>
        <taxon>Ascomycota</taxon>
        <taxon>Pezizomycotina</taxon>
        <taxon>Dothideomycetes</taxon>
        <taxon>Pleosporomycetidae</taxon>
        <taxon>Venturiales</taxon>
        <taxon>Venturiaceae</taxon>
        <taxon>Venturia</taxon>
    </lineage>
</organism>
<evidence type="ECO:0000256" key="1">
    <source>
        <dbReference type="SAM" id="SignalP"/>
    </source>
</evidence>
<feature type="domain" description="PLL-like beta propeller" evidence="2">
    <location>
        <begin position="39"/>
        <end position="286"/>
    </location>
</feature>
<feature type="chain" id="PRO_5044690836" description="PLL-like beta propeller domain-containing protein" evidence="1">
    <location>
        <begin position="23"/>
        <end position="406"/>
    </location>
</feature>
<evidence type="ECO:0000313" key="4">
    <source>
        <dbReference type="EMBL" id="KAE9986566.1"/>
    </source>
</evidence>